<accession>A0A9Q4H366</accession>
<sequence length="146" mass="17696">MPIIYYDGTCVYCYNYAIWLIQHGLSPRYEFVQLQSEAGQKLKKDYPESQKYDSVIVQHGDYLQYKSDAILSLIATLPKYKWMAYLLKLVPSVIRDAAYDFFAQNRKIMWKTHWHRPNDYEKSFFIDKQEHAEDQLYYQLKFYFLN</sequence>
<name>A0A9Q4H366_9STAP</name>
<comment type="caution">
    <text evidence="1">The sequence shown here is derived from an EMBL/GenBank/DDBJ whole genome shotgun (WGS) entry which is preliminary data.</text>
</comment>
<dbReference type="AlphaFoldDB" id="A0A9Q4H366"/>
<evidence type="ECO:0000313" key="1">
    <source>
        <dbReference type="EMBL" id="MCY1595888.1"/>
    </source>
</evidence>
<dbReference type="PANTHER" id="PTHR33639:SF2">
    <property type="entry name" value="DUF393 DOMAIN-CONTAINING PROTEIN"/>
    <property type="match status" value="1"/>
</dbReference>
<dbReference type="Pfam" id="PF04134">
    <property type="entry name" value="DCC1-like"/>
    <property type="match status" value="1"/>
</dbReference>
<dbReference type="RefSeq" id="WP_268211340.1">
    <property type="nucleotide sequence ID" value="NZ_JANSKS010000047.1"/>
</dbReference>
<dbReference type="EMBL" id="JANSKX010000047">
    <property type="protein sequence ID" value="MCY1595888.1"/>
    <property type="molecule type" value="Genomic_DNA"/>
</dbReference>
<gene>
    <name evidence="1" type="ORF">NW112_11805</name>
</gene>
<protein>
    <submittedName>
        <fullName evidence="1">DCC1-like thiol-disulfide oxidoreductase family protein</fullName>
    </submittedName>
</protein>
<proteinExistence type="predicted"/>
<dbReference type="InterPro" id="IPR007263">
    <property type="entry name" value="DCC1-like"/>
</dbReference>
<dbReference type="Proteomes" id="UP001081438">
    <property type="component" value="Unassembled WGS sequence"/>
</dbReference>
<dbReference type="GO" id="GO:0015035">
    <property type="term" value="F:protein-disulfide reductase activity"/>
    <property type="evidence" value="ECO:0007669"/>
    <property type="project" value="InterPro"/>
</dbReference>
<organism evidence="1 2">
    <name type="scientific">Staphylococcus pettenkoferi</name>
    <dbReference type="NCBI Taxonomy" id="170573"/>
    <lineage>
        <taxon>Bacteria</taxon>
        <taxon>Bacillati</taxon>
        <taxon>Bacillota</taxon>
        <taxon>Bacilli</taxon>
        <taxon>Bacillales</taxon>
        <taxon>Staphylococcaceae</taxon>
        <taxon>Staphylococcus</taxon>
    </lineage>
</organism>
<dbReference type="InterPro" id="IPR052927">
    <property type="entry name" value="DCC_oxidoreductase"/>
</dbReference>
<reference evidence="1" key="1">
    <citation type="journal article" date="2022" name="Int. J. Mol. Sci.">
        <title>Phenotypic and genotypic virulence characterisation of Staphylococcus pettenkoferi strains isolated from human bloodstream and diabetic foot infections.</title>
        <authorList>
            <person name="Magnan C."/>
        </authorList>
    </citation>
    <scope>NUCLEOTIDE SEQUENCE</scope>
    <source>
        <strain evidence="1">NSP020P</strain>
    </source>
</reference>
<evidence type="ECO:0000313" key="2">
    <source>
        <dbReference type="Proteomes" id="UP001081438"/>
    </source>
</evidence>
<dbReference type="PANTHER" id="PTHR33639">
    <property type="entry name" value="THIOL-DISULFIDE OXIDOREDUCTASE DCC"/>
    <property type="match status" value="1"/>
</dbReference>